<dbReference type="AlphaFoldDB" id="A0A5E4ML61"/>
<keyword evidence="6" id="KW-1185">Reference proteome</keyword>
<dbReference type="EMBL" id="CABPRJ010000953">
    <property type="protein sequence ID" value="VVC32134.1"/>
    <property type="molecule type" value="Genomic_DNA"/>
</dbReference>
<dbReference type="OrthoDB" id="3800936at2759"/>
<dbReference type="GO" id="GO:0003723">
    <property type="term" value="F:RNA binding"/>
    <property type="evidence" value="ECO:0007669"/>
    <property type="project" value="UniProtKB-UniRule"/>
</dbReference>
<dbReference type="SUPFAM" id="SSF54928">
    <property type="entry name" value="RNA-binding domain, RBD"/>
    <property type="match status" value="1"/>
</dbReference>
<protein>
    <submittedName>
        <fullName evidence="5">RNA recognition motif domain</fullName>
    </submittedName>
</protein>
<evidence type="ECO:0000313" key="5">
    <source>
        <dbReference type="EMBL" id="VVC32134.1"/>
    </source>
</evidence>
<evidence type="ECO:0000313" key="6">
    <source>
        <dbReference type="Proteomes" id="UP000325440"/>
    </source>
</evidence>
<proteinExistence type="predicted"/>
<evidence type="ECO:0000256" key="3">
    <source>
        <dbReference type="SAM" id="MobiDB-lite"/>
    </source>
</evidence>
<dbReference type="Pfam" id="PF00076">
    <property type="entry name" value="RRM_1"/>
    <property type="match status" value="2"/>
</dbReference>
<feature type="compositionally biased region" description="Basic and acidic residues" evidence="3">
    <location>
        <begin position="299"/>
        <end position="327"/>
    </location>
</feature>
<evidence type="ECO:0000256" key="1">
    <source>
        <dbReference type="ARBA" id="ARBA00022884"/>
    </source>
</evidence>
<dbReference type="InterPro" id="IPR000504">
    <property type="entry name" value="RRM_dom"/>
</dbReference>
<gene>
    <name evidence="5" type="ORF">CINCED_3A000578</name>
</gene>
<feature type="domain" description="RRM" evidence="4">
    <location>
        <begin position="28"/>
        <end position="108"/>
    </location>
</feature>
<keyword evidence="1 2" id="KW-0694">RNA-binding</keyword>
<dbReference type="InterPro" id="IPR035979">
    <property type="entry name" value="RBD_domain_sf"/>
</dbReference>
<dbReference type="PROSITE" id="PS50102">
    <property type="entry name" value="RRM"/>
    <property type="match status" value="2"/>
</dbReference>
<dbReference type="Gene3D" id="3.30.70.330">
    <property type="match status" value="2"/>
</dbReference>
<evidence type="ECO:0000256" key="2">
    <source>
        <dbReference type="PROSITE-ProRule" id="PRU00176"/>
    </source>
</evidence>
<organism evidence="5 6">
    <name type="scientific">Cinara cedri</name>
    <dbReference type="NCBI Taxonomy" id="506608"/>
    <lineage>
        <taxon>Eukaryota</taxon>
        <taxon>Metazoa</taxon>
        <taxon>Ecdysozoa</taxon>
        <taxon>Arthropoda</taxon>
        <taxon>Hexapoda</taxon>
        <taxon>Insecta</taxon>
        <taxon>Pterygota</taxon>
        <taxon>Neoptera</taxon>
        <taxon>Paraneoptera</taxon>
        <taxon>Hemiptera</taxon>
        <taxon>Sternorrhyncha</taxon>
        <taxon>Aphidomorpha</taxon>
        <taxon>Aphidoidea</taxon>
        <taxon>Aphididae</taxon>
        <taxon>Lachninae</taxon>
        <taxon>Cinara</taxon>
    </lineage>
</organism>
<dbReference type="PANTHER" id="PTHR21245">
    <property type="entry name" value="HETEROGENEOUS NUCLEAR RIBONUCLEOPROTEIN"/>
    <property type="match status" value="1"/>
</dbReference>
<reference evidence="5 6" key="1">
    <citation type="submission" date="2019-08" db="EMBL/GenBank/DDBJ databases">
        <authorList>
            <person name="Alioto T."/>
            <person name="Alioto T."/>
            <person name="Gomez Garrido J."/>
        </authorList>
    </citation>
    <scope>NUCLEOTIDE SEQUENCE [LARGE SCALE GENOMIC DNA]</scope>
</reference>
<feature type="domain" description="RRM" evidence="4">
    <location>
        <begin position="121"/>
        <end position="193"/>
    </location>
</feature>
<evidence type="ECO:0000259" key="4">
    <source>
        <dbReference type="PROSITE" id="PS50102"/>
    </source>
</evidence>
<feature type="region of interest" description="Disordered" evidence="3">
    <location>
        <begin position="265"/>
        <end position="327"/>
    </location>
</feature>
<name>A0A5E4ML61_9HEMI</name>
<dbReference type="InterPro" id="IPR012677">
    <property type="entry name" value="Nucleotide-bd_a/b_plait_sf"/>
</dbReference>
<accession>A0A5E4ML61</accession>
<dbReference type="SMART" id="SM00360">
    <property type="entry name" value="RRM"/>
    <property type="match status" value="2"/>
</dbReference>
<dbReference type="Proteomes" id="UP000325440">
    <property type="component" value="Unassembled WGS sequence"/>
</dbReference>
<sequence length="364" mass="41314">MATTVDCANIGDGNRIETEDLSRNRGPHRLFVGNLPKAKTERDICAELKRKTFGLVRVITYKNFEDPALHRGFCFLDYESRAAAVEAKYWLSRNTTFGCRTIVDWADPEPEFDDDTMAAVRILFVRQYGGTLSEEVLTKVFGRYGTVERVKNLKNYSFVHFARREDAQVAMDNLDGATDLDSGVSIDVLWAKPPMDRQQRERMLRNRECRMKQAIGGQRSYTADVPETVKSTDTVSTTAARRPYAKYEHYSFDFSRQGLDCQFQKQSDVSPQSRPLYCKRSGPTSANGRDVNESYISAHRLDRTGDSHVGGDEIRPRDFRSSGLDDRRGDRGDYEAAILSSNDVDSNILKFFHKVIYGGTTTVK</sequence>